<feature type="domain" description="TRPM-like" evidence="12">
    <location>
        <begin position="532"/>
        <end position="719"/>
    </location>
</feature>
<feature type="transmembrane region" description="Helical" evidence="9">
    <location>
        <begin position="2233"/>
        <end position="2253"/>
    </location>
</feature>
<proteinExistence type="predicted"/>
<dbReference type="Pfam" id="PF25508">
    <property type="entry name" value="TRPM2"/>
    <property type="match status" value="2"/>
</dbReference>
<feature type="domain" description="Ion transport" evidence="10">
    <location>
        <begin position="2169"/>
        <end position="2401"/>
    </location>
</feature>
<evidence type="ECO:0000256" key="2">
    <source>
        <dbReference type="ARBA" id="ARBA00022448"/>
    </source>
</evidence>
<keyword evidence="6 9" id="KW-0472">Membrane</keyword>
<feature type="region of interest" description="Disordered" evidence="8">
    <location>
        <begin position="2555"/>
        <end position="2586"/>
    </location>
</feature>
<feature type="transmembrane region" description="Helical" evidence="9">
    <location>
        <begin position="1047"/>
        <end position="1069"/>
    </location>
</feature>
<evidence type="ECO:0000256" key="9">
    <source>
        <dbReference type="SAM" id="Phobius"/>
    </source>
</evidence>
<evidence type="ECO:0000256" key="3">
    <source>
        <dbReference type="ARBA" id="ARBA00022692"/>
    </source>
</evidence>
<name>A0AA36CUB5_9BILA</name>
<dbReference type="PANTHER" id="PTHR13800:SF1">
    <property type="entry name" value="TRANSIENT RECEPTOR POTENTIAL CATION CHANNEL TRPM"/>
    <property type="match status" value="1"/>
</dbReference>
<dbReference type="Pfam" id="PF00520">
    <property type="entry name" value="Ion_trans"/>
    <property type="match status" value="2"/>
</dbReference>
<organism evidence="13 14">
    <name type="scientific">Mesorhabditis spiculigera</name>
    <dbReference type="NCBI Taxonomy" id="96644"/>
    <lineage>
        <taxon>Eukaryota</taxon>
        <taxon>Metazoa</taxon>
        <taxon>Ecdysozoa</taxon>
        <taxon>Nematoda</taxon>
        <taxon>Chromadorea</taxon>
        <taxon>Rhabditida</taxon>
        <taxon>Rhabditina</taxon>
        <taxon>Rhabditomorpha</taxon>
        <taxon>Rhabditoidea</taxon>
        <taxon>Rhabditidae</taxon>
        <taxon>Mesorhabditinae</taxon>
        <taxon>Mesorhabditis</taxon>
    </lineage>
</organism>
<dbReference type="GO" id="GO:0005261">
    <property type="term" value="F:monoatomic cation channel activity"/>
    <property type="evidence" value="ECO:0007669"/>
    <property type="project" value="TreeGrafter"/>
</dbReference>
<feature type="region of interest" description="Disordered" evidence="8">
    <location>
        <begin position="2647"/>
        <end position="2666"/>
    </location>
</feature>
<reference evidence="13" key="1">
    <citation type="submission" date="2023-06" db="EMBL/GenBank/DDBJ databases">
        <authorList>
            <person name="Delattre M."/>
        </authorList>
    </citation>
    <scope>NUCLEOTIDE SEQUENCE</scope>
    <source>
        <strain evidence="13">AF72</strain>
    </source>
</reference>
<evidence type="ECO:0000256" key="4">
    <source>
        <dbReference type="ARBA" id="ARBA00022989"/>
    </source>
</evidence>
<keyword evidence="2" id="KW-0813">Transport</keyword>
<feature type="non-terminal residue" evidence="13">
    <location>
        <position position="1"/>
    </location>
</feature>
<keyword evidence="5" id="KW-0406">Ion transport</keyword>
<dbReference type="GO" id="GO:0005886">
    <property type="term" value="C:plasma membrane"/>
    <property type="evidence" value="ECO:0007669"/>
    <property type="project" value="TreeGrafter"/>
</dbReference>
<evidence type="ECO:0000313" key="14">
    <source>
        <dbReference type="Proteomes" id="UP001177023"/>
    </source>
</evidence>
<gene>
    <name evidence="13" type="ORF">MSPICULIGERA_LOCUS12447</name>
</gene>
<feature type="domain" description="TRPM SLOG" evidence="11">
    <location>
        <begin position="1412"/>
        <end position="1669"/>
    </location>
</feature>
<dbReference type="InterPro" id="IPR057366">
    <property type="entry name" value="TRPM-like"/>
</dbReference>
<comment type="subcellular location">
    <subcellularLocation>
        <location evidence="1">Membrane</location>
        <topology evidence="1">Multi-pass membrane protein</topology>
    </subcellularLocation>
</comment>
<keyword evidence="7" id="KW-0407">Ion channel</keyword>
<evidence type="ECO:0000259" key="12">
    <source>
        <dbReference type="Pfam" id="PF25508"/>
    </source>
</evidence>
<feature type="transmembrane region" description="Helical" evidence="9">
    <location>
        <begin position="897"/>
        <end position="915"/>
    </location>
</feature>
<feature type="domain" description="TRPM-like" evidence="12">
    <location>
        <begin position="1740"/>
        <end position="1994"/>
    </location>
</feature>
<evidence type="ECO:0000256" key="5">
    <source>
        <dbReference type="ARBA" id="ARBA00023065"/>
    </source>
</evidence>
<feature type="compositionally biased region" description="Basic and acidic residues" evidence="8">
    <location>
        <begin position="2653"/>
        <end position="2666"/>
    </location>
</feature>
<accession>A0AA36CUB5</accession>
<evidence type="ECO:0000313" key="13">
    <source>
        <dbReference type="EMBL" id="CAJ0574106.1"/>
    </source>
</evidence>
<feature type="transmembrane region" description="Helical" evidence="9">
    <location>
        <begin position="2167"/>
        <end position="2187"/>
    </location>
</feature>
<dbReference type="InterPro" id="IPR005821">
    <property type="entry name" value="Ion_trans_dom"/>
</dbReference>
<feature type="compositionally biased region" description="Polar residues" evidence="8">
    <location>
        <begin position="2563"/>
        <end position="2572"/>
    </location>
</feature>
<feature type="region of interest" description="Disordered" evidence="8">
    <location>
        <begin position="1"/>
        <end position="22"/>
    </location>
</feature>
<feature type="domain" description="Ion transport" evidence="10">
    <location>
        <begin position="833"/>
        <end position="1073"/>
    </location>
</feature>
<evidence type="ECO:0000256" key="8">
    <source>
        <dbReference type="SAM" id="MobiDB-lite"/>
    </source>
</evidence>
<evidence type="ECO:0000259" key="11">
    <source>
        <dbReference type="Pfam" id="PF18139"/>
    </source>
</evidence>
<feature type="domain" description="TRPM SLOG" evidence="11">
    <location>
        <begin position="166"/>
        <end position="430"/>
    </location>
</feature>
<dbReference type="Pfam" id="PF18139">
    <property type="entry name" value="LSDAT_euk"/>
    <property type="match status" value="2"/>
</dbReference>
<feature type="compositionally biased region" description="Polar residues" evidence="8">
    <location>
        <begin position="1"/>
        <end position="20"/>
    </location>
</feature>
<feature type="transmembrane region" description="Helical" evidence="9">
    <location>
        <begin position="2296"/>
        <end position="2316"/>
    </location>
</feature>
<dbReference type="GO" id="GO:0030001">
    <property type="term" value="P:metal ion transport"/>
    <property type="evidence" value="ECO:0007669"/>
    <property type="project" value="TreeGrafter"/>
</dbReference>
<evidence type="ECO:0000256" key="1">
    <source>
        <dbReference type="ARBA" id="ARBA00004141"/>
    </source>
</evidence>
<keyword evidence="4 9" id="KW-1133">Transmembrane helix</keyword>
<keyword evidence="3 9" id="KW-0812">Transmembrane</keyword>
<feature type="transmembrane region" description="Helical" evidence="9">
    <location>
        <begin position="831"/>
        <end position="853"/>
    </location>
</feature>
<dbReference type="PANTHER" id="PTHR13800">
    <property type="entry name" value="TRANSIENT RECEPTOR POTENTIAL CATION CHANNEL, SUBFAMILY M, MEMBER 6"/>
    <property type="match status" value="1"/>
</dbReference>
<feature type="transmembrane region" description="Helical" evidence="9">
    <location>
        <begin position="960"/>
        <end position="980"/>
    </location>
</feature>
<dbReference type="Proteomes" id="UP001177023">
    <property type="component" value="Unassembled WGS sequence"/>
</dbReference>
<evidence type="ECO:0000256" key="7">
    <source>
        <dbReference type="ARBA" id="ARBA00023303"/>
    </source>
</evidence>
<sequence length="2666" mass="302477">MASSGEASTLAPESQPSPATFLNVPRNSISVHNQSSVSSFNSVLAGPSRKHTRCTDSPTEFAKTLSEKLAGPWIEHAFEKLECGHFIPVHEDSERCGCGRALGEHSQAALSGINASPFPSRFAASSSNLSSRPAPGSWNINDHTLASKTDAFGQIVFQGGAHAHKAHYVRLAYDSDPDEICYLLEKVWVLPPPRLVITVHGGMRNFEIHDKLGRLFREGLLKAAQTTGAWILTHGIDSGVVRHVARALDEAGISARMRSRVVIIGIVAWGVLKGKKRLIGKDTTVAYDQHTFHSKTGWGVLNDRHSYFLLVDNGTNGRHGAEVALRRKLEEHLADTSLHYGARKVPMVCTVLEGGSHTIAAVNHYLNRQPEVPVIVCEGSGRAADLLAFAKRMVEPDGRLPSEVKIQLESMVSNMLSSASSDKIVEMIEQCARHEQQLTVFRLGESKEEDVDHAILTAILKKQNLLLPDQLALALAWDRVDVARACLASSGRSCPSEKLHQAMTDSLRLNRDEDSMNSVRLLDPEDNGESVRYLTLPDIGEIIERLMGDAYKCPYSTRPFRAKYDLRHRRTNGLKGNRKIKRSLSKDRNSETAPAENDCDFAFPFNELMIWAVLSRRAEMARCMWQHGEDALLKCQTAIRLYKSIANLAEQEYLELEVAKTLREHAAEFKRESLLLLEHCHQTDAELTVSLLTAEMPRWGHHTVLSLAVLANNKAFLAHQCCQLLLAELWHGGIRLRSRSNIRVLFGLLCPPAALTLAYRIKRDEANLQEIDHRKKDEYKQHRSCSKRFRPDSGVEWTEKSDVRPRSLSHQPQIERVSELRKFPTAPITKFWAWAFFFHVFLIAFSNVLIVKFSPIPTNTEWALTAYMFVFSLEHFRKLIALELSWKERIRVFFNRYWNLFTTFAIFLFFLGFALRYNSGTQLHGRAVLCCSNVMWHMKTLEYLSIHPLLGPYIHMGGKMVVAMSYIVILLVVSMAAFGVTKNSMHEPGQEWNWILIRNIFYKPYFMLYGEVYAGEIDPCNDLGPDEDQIAKVVCVIGGWVPPALMVLFLLVSNILLINMLIAIFNNIFNDAITKSQEIWLFERYQQVLEYTDTPFWPPPFTILPLCYRTIKKCFGVCKRTSGAKSRNRGAVNSVMKSFLDDDGMRRVHDFEEDCMDDMMRERRRLLREGNDATLRQNAEQVETIAQKCHEIAGEGMHLRHRLAELERLSEHVLRLQSLENNENEIQFGSFRRKYRNRLNSSSISINADLNEMEKSLSDVVKLYRHGLIRRSEHFGAREPIIACKFVKLLAGPSRKHTRCTDSPTEFAKTLSEKLAGPWIEHAFQKLECGHFIPVHEDSERCGCGSALGDHSQAALSGITSSPLAALFSAGLANRSSRPAPGSWNINDHTMASKTDAFGQIVFQGGAHAHKAHYVRLAYDSDPDEICYLLEKVWVLPPPRLVITVHGGMSNFEVHEKLGRLFREGLLKAAQTTGAWILTHGIDSGVVRHVARALDEAGISARMRSRVVIIGIVAWGVLKGKKRLIGKDTTVAYDQHTFHSKTGWGVLNDRHSYFLLVDNGTNGRHGAEVALRRKLEEHLADTSLHYGARKVPMVCTVLEGGSHTIAAVNHYLNRQPEVPVIVCDGSGRAADLLAYAKRMVEPDGRLPSEVKIQLESMVSNLLHSASSDKIIGMIEQCVRHEQQLTVFRLGESKEEDVDHAILTAILKKQNLLLPDQLALALAWNRVDVARACLASSGRSCPSEKLHQAMTDSLRLNRVEFVECLLENGVSMKSFLTIERLEQLYNMDEDSMNSVRLLDPEDNGESVRYLTLPDIGEIIERLMGDAYKCPYSTRPFRSKYDLRHRRASGLKGNRRVKRSLGKDQNAEATLPDNDCDFAFPFNELMIWAVLSRRAEMARCMWHHGEDALLKCQTAIRLYKSIANLAEQEYLELEVAKTLREHAAEFKRESLLLLEHCHQTDAELTVSLLTAEMPRWGHHTVLSLAVLANNKAFLAHQCCQLLLAELWHGGIRLRSRSNIRVLFGLLCPPAALTLAYRVKRDEASEEKAAQKQKEEAQDAWKQVIWGVQESRSSLWRERNKSVGGQIAAIFKKSIMGKTTSTSSVGRGQRDSDPILEWSGPRKVTFGQDLSTINRKASVYQSCESFRRPDSSLSWIQKWHAFYTAPITKFWAWAFFFHVFLIAFSNVLLVKFSTIPTNTEWALTAYMFVFSLEHCRKLITLELPWKERIRVFFNRYWNLFTTFAIFLFFLGLYLRYNLNTQWHGRAVLCCSNVMWHMKTLEYLSIHPLLGPYIHTGGKMVMAMSYIVVLLVVSMAAFGVSKVSIHAPGDNWNWILIRNIFYKPYFMLYGEVYAGDIDPCNDEGQFCMPGSWVPAALMVLFLLVSNILLINMLIAIFNNIFNDAITKSQEIWLFERYQQVLEYTDTPFWPPPFTILPLCYRTLKKCFGVCKRTSGAKSRNRGAVNSVMKSFLDDDGMRRVHDFEEDCMDDMMRERRRLLREGNDATLRQNAEQVETIAQKCHEIAGEGLNLRHRLAELERLWEHIARLQALKRDMREEPGLHYDRNPSPSSQSLPDTNAPPATTGPRERHKKPMIGAIAEGIPANFVAREHPQKNRVASFRRKYRTRLNSSSISINADLNEMEKSLRCRDCSTPIHSLERPETPRKSSHS</sequence>
<protein>
    <submittedName>
        <fullName evidence="13">Uncharacterized protein</fullName>
    </submittedName>
</protein>
<evidence type="ECO:0000256" key="6">
    <source>
        <dbReference type="ARBA" id="ARBA00023136"/>
    </source>
</evidence>
<dbReference type="InterPro" id="IPR050927">
    <property type="entry name" value="TRPM"/>
</dbReference>
<keyword evidence="14" id="KW-1185">Reference proteome</keyword>
<dbReference type="InterPro" id="IPR041491">
    <property type="entry name" value="TRPM_SLOG"/>
</dbReference>
<comment type="caution">
    <text evidence="13">The sequence shown here is derived from an EMBL/GenBank/DDBJ whole genome shotgun (WGS) entry which is preliminary data.</text>
</comment>
<evidence type="ECO:0000259" key="10">
    <source>
        <dbReference type="Pfam" id="PF00520"/>
    </source>
</evidence>
<feature type="transmembrane region" description="Helical" evidence="9">
    <location>
        <begin position="2371"/>
        <end position="2393"/>
    </location>
</feature>
<dbReference type="EMBL" id="CATQJA010002626">
    <property type="protein sequence ID" value="CAJ0574106.1"/>
    <property type="molecule type" value="Genomic_DNA"/>
</dbReference>